<dbReference type="PROSITE" id="PS51843">
    <property type="entry name" value="NR_LBD"/>
    <property type="match status" value="1"/>
</dbReference>
<keyword evidence="4" id="KW-0539">Nucleus</keyword>
<organism evidence="7 8">
    <name type="scientific">Steinernema carpocapsae</name>
    <name type="common">Entomopathogenic nematode</name>
    <dbReference type="NCBI Taxonomy" id="34508"/>
    <lineage>
        <taxon>Eukaryota</taxon>
        <taxon>Metazoa</taxon>
        <taxon>Ecdysozoa</taxon>
        <taxon>Nematoda</taxon>
        <taxon>Chromadorea</taxon>
        <taxon>Rhabditida</taxon>
        <taxon>Tylenchina</taxon>
        <taxon>Panagrolaimomorpha</taxon>
        <taxon>Strongyloidoidea</taxon>
        <taxon>Steinernematidae</taxon>
        <taxon>Steinernema</taxon>
    </lineage>
</organism>
<evidence type="ECO:0000313" key="8">
    <source>
        <dbReference type="Proteomes" id="UP000298663"/>
    </source>
</evidence>
<dbReference type="PANTHER" id="PTHR46011">
    <property type="entry name" value="NUCLEAR HORMONE RECEPTOR FAMILY MEMBER NHR-86-RELATED"/>
    <property type="match status" value="1"/>
</dbReference>
<dbReference type="Proteomes" id="UP000298663">
    <property type="component" value="Unassembled WGS sequence"/>
</dbReference>
<dbReference type="InterPro" id="IPR013088">
    <property type="entry name" value="Znf_NHR/GATA"/>
</dbReference>
<dbReference type="Gene3D" id="1.10.565.10">
    <property type="entry name" value="Retinoid X Receptor"/>
    <property type="match status" value="1"/>
</dbReference>
<gene>
    <name evidence="7" type="ORF">L596_015793</name>
</gene>
<name>A0A4U5NG14_STECR</name>
<evidence type="ECO:0000256" key="3">
    <source>
        <dbReference type="ARBA" id="ARBA00023170"/>
    </source>
</evidence>
<comment type="caution">
    <text evidence="7">The sequence shown here is derived from an EMBL/GenBank/DDBJ whole genome shotgun (WGS) entry which is preliminary data.</text>
</comment>
<sequence>MCRACRFRKCESVGMNKNDVQLNRDSIKPVDNDDIDHNQRERSNPEEPSTSGPVAPEPVTHPEPILVRAIYPYDMEILNKMLDAYRSYQSCQRSLYAVQNPKKLTTSIDPEPANLSEECILRDGEGVCDSDASDVGGAFRSSFPEDDRFKFLRHFYVPFSVVDQCYHSSMYFPNPNETRFYLHYKQYVDTRNLVEFFATEKNPEESAKFVSFLFVRTRRMINRFVDLKVSEMEAAALSGLLLWNVVTAHSTDNPIVEQKKDRIYFELHKLYTHLYGSEQTGIRFGKILSVASEIMEIARLSTESAFLSRIFDMTNERLDDVWPDL</sequence>
<reference evidence="7 8" key="1">
    <citation type="journal article" date="2015" name="Genome Biol.">
        <title>Comparative genomics of Steinernema reveals deeply conserved gene regulatory networks.</title>
        <authorList>
            <person name="Dillman A.R."/>
            <person name="Macchietto M."/>
            <person name="Porter C.F."/>
            <person name="Rogers A."/>
            <person name="Williams B."/>
            <person name="Antoshechkin I."/>
            <person name="Lee M.M."/>
            <person name="Goodwin Z."/>
            <person name="Lu X."/>
            <person name="Lewis E.E."/>
            <person name="Goodrich-Blair H."/>
            <person name="Stock S.P."/>
            <person name="Adams B.J."/>
            <person name="Sternberg P.W."/>
            <person name="Mortazavi A."/>
        </authorList>
    </citation>
    <scope>NUCLEOTIDE SEQUENCE [LARGE SCALE GENOMIC DNA]</scope>
    <source>
        <strain evidence="7 8">ALL</strain>
    </source>
</reference>
<dbReference type="EMBL" id="AZBU02000004">
    <property type="protein sequence ID" value="TKR82009.1"/>
    <property type="molecule type" value="Genomic_DNA"/>
</dbReference>
<proteinExistence type="predicted"/>
<dbReference type="SUPFAM" id="SSF48508">
    <property type="entry name" value="Nuclear receptor ligand-binding domain"/>
    <property type="match status" value="1"/>
</dbReference>
<dbReference type="GO" id="GO:0005634">
    <property type="term" value="C:nucleus"/>
    <property type="evidence" value="ECO:0007669"/>
    <property type="project" value="TreeGrafter"/>
</dbReference>
<keyword evidence="2" id="KW-0804">Transcription</keyword>
<evidence type="ECO:0000259" key="6">
    <source>
        <dbReference type="PROSITE" id="PS51843"/>
    </source>
</evidence>
<dbReference type="Gene3D" id="3.30.50.10">
    <property type="entry name" value="Erythroid Transcription Factor GATA-1, subunit A"/>
    <property type="match status" value="1"/>
</dbReference>
<keyword evidence="1" id="KW-0805">Transcription regulation</keyword>
<dbReference type="GO" id="GO:0003700">
    <property type="term" value="F:DNA-binding transcription factor activity"/>
    <property type="evidence" value="ECO:0007669"/>
    <property type="project" value="TreeGrafter"/>
</dbReference>
<evidence type="ECO:0000256" key="2">
    <source>
        <dbReference type="ARBA" id="ARBA00023163"/>
    </source>
</evidence>
<dbReference type="InterPro" id="IPR035500">
    <property type="entry name" value="NHR-like_dom_sf"/>
</dbReference>
<keyword evidence="3" id="KW-0675">Receptor</keyword>
<evidence type="ECO:0000256" key="5">
    <source>
        <dbReference type="SAM" id="MobiDB-lite"/>
    </source>
</evidence>
<feature type="region of interest" description="Disordered" evidence="5">
    <location>
        <begin position="21"/>
        <end position="61"/>
    </location>
</feature>
<dbReference type="InterPro" id="IPR000536">
    <property type="entry name" value="Nucl_hrmn_rcpt_lig-bd"/>
</dbReference>
<dbReference type="GO" id="GO:0006357">
    <property type="term" value="P:regulation of transcription by RNA polymerase II"/>
    <property type="evidence" value="ECO:0007669"/>
    <property type="project" value="TreeGrafter"/>
</dbReference>
<feature type="compositionally biased region" description="Basic and acidic residues" evidence="5">
    <location>
        <begin position="25"/>
        <end position="45"/>
    </location>
</feature>
<dbReference type="STRING" id="34508.A0A4U5NG14"/>
<reference evidence="7 8" key="2">
    <citation type="journal article" date="2019" name="G3 (Bethesda)">
        <title>Hybrid Assembly of the Genome of the Entomopathogenic Nematode Steinernema carpocapsae Identifies the X-Chromosome.</title>
        <authorList>
            <person name="Serra L."/>
            <person name="Macchietto M."/>
            <person name="Macias-Munoz A."/>
            <person name="McGill C.J."/>
            <person name="Rodriguez I.M."/>
            <person name="Rodriguez B."/>
            <person name="Murad R."/>
            <person name="Mortazavi A."/>
        </authorList>
    </citation>
    <scope>NUCLEOTIDE SEQUENCE [LARGE SCALE GENOMIC DNA]</scope>
    <source>
        <strain evidence="7 8">ALL</strain>
    </source>
</reference>
<dbReference type="AlphaFoldDB" id="A0A4U5NG14"/>
<dbReference type="SUPFAM" id="SSF57716">
    <property type="entry name" value="Glucocorticoid receptor-like (DNA-binding domain)"/>
    <property type="match status" value="1"/>
</dbReference>
<keyword evidence="8" id="KW-1185">Reference proteome</keyword>
<evidence type="ECO:0000313" key="7">
    <source>
        <dbReference type="EMBL" id="TKR82009.1"/>
    </source>
</evidence>
<dbReference type="SMART" id="SM00430">
    <property type="entry name" value="HOLI"/>
    <property type="match status" value="1"/>
</dbReference>
<evidence type="ECO:0000256" key="4">
    <source>
        <dbReference type="ARBA" id="ARBA00023242"/>
    </source>
</evidence>
<dbReference type="Pfam" id="PF00104">
    <property type="entry name" value="Hormone_recep"/>
    <property type="match status" value="1"/>
</dbReference>
<dbReference type="PANTHER" id="PTHR46011:SF32">
    <property type="entry name" value="NUCLEAR HORMONE RECEPTOR FAMILY"/>
    <property type="match status" value="1"/>
</dbReference>
<feature type="domain" description="NR LBD" evidence="6">
    <location>
        <begin position="73"/>
        <end position="325"/>
    </location>
</feature>
<accession>A0A4U5NG14</accession>
<protein>
    <recommendedName>
        <fullName evidence="6">NR LBD domain-containing protein</fullName>
    </recommendedName>
</protein>
<dbReference type="OrthoDB" id="10018779at2759"/>
<dbReference type="GO" id="GO:0008270">
    <property type="term" value="F:zinc ion binding"/>
    <property type="evidence" value="ECO:0007669"/>
    <property type="project" value="InterPro"/>
</dbReference>
<evidence type="ECO:0000256" key="1">
    <source>
        <dbReference type="ARBA" id="ARBA00023015"/>
    </source>
</evidence>